<evidence type="ECO:0000313" key="4">
    <source>
        <dbReference type="Proteomes" id="UP000197468"/>
    </source>
</evidence>
<comment type="caution">
    <text evidence="3">The sequence shown here is derived from an EMBL/GenBank/DDBJ whole genome shotgun (WGS) entry which is preliminary data.</text>
</comment>
<evidence type="ECO:0000256" key="1">
    <source>
        <dbReference type="SAM" id="MobiDB-lite"/>
    </source>
</evidence>
<name>A0A246JHS4_9BURK</name>
<feature type="compositionally biased region" description="Low complexity" evidence="1">
    <location>
        <begin position="188"/>
        <end position="201"/>
    </location>
</feature>
<gene>
    <name evidence="3" type="ORF">CDN99_07650</name>
</gene>
<feature type="domain" description="Hemerythrin-like" evidence="2">
    <location>
        <begin position="272"/>
        <end position="394"/>
    </location>
</feature>
<evidence type="ECO:0000259" key="2">
    <source>
        <dbReference type="Pfam" id="PF01814"/>
    </source>
</evidence>
<dbReference type="Pfam" id="PF01814">
    <property type="entry name" value="Hemerythrin"/>
    <property type="match status" value="1"/>
</dbReference>
<dbReference type="Proteomes" id="UP000197468">
    <property type="component" value="Unassembled WGS sequence"/>
</dbReference>
<sequence>MRTSAGARSMHRGGRRHVGRLAHRNGVLAGGRRVDDVRGMSLGLGGGAMRRRRHAGDFIGMRRAWWDGVNAQGRDGVAHGHPRRVGERASTDDGAGTGRLQAARPGLKRCAGRCRGVRGGRARSRRGGTRWHDACSVLRSGRHLVCRIAFKEAPHERPGYRDAPARRDVVRAQARPGAVGQDRPRGPRPAAGSRARSGPARTSRRSGRASGWPAALSRRSRHARAATCRRRHGGKLRADRGEGDGGRRSDRMSHVFMPSDVRADLMARDEVVALLVDDHQRAQHAFHQFARLWEGGDMESCEVLVRRTCALLTLHATLEEELFYPAVRKCPEIGASERRLINEAEIEHLVVRILMSQLRRMHADDAQFEPLVGVLGRYVGHHAQDVEQGILPRLTHAASVDWRALSSAMRRRRAELERQWQDELRVESAESERQQDA</sequence>
<feature type="compositionally biased region" description="Low complexity" evidence="1">
    <location>
        <begin position="208"/>
        <end position="217"/>
    </location>
</feature>
<protein>
    <recommendedName>
        <fullName evidence="2">Hemerythrin-like domain-containing protein</fullName>
    </recommendedName>
</protein>
<dbReference type="Gene3D" id="1.20.120.520">
    <property type="entry name" value="nmb1532 protein domain like"/>
    <property type="match status" value="1"/>
</dbReference>
<dbReference type="EMBL" id="NIOF01000002">
    <property type="protein sequence ID" value="OWQ92206.1"/>
    <property type="molecule type" value="Genomic_DNA"/>
</dbReference>
<feature type="region of interest" description="Disordered" evidence="1">
    <location>
        <begin position="75"/>
        <end position="104"/>
    </location>
</feature>
<dbReference type="InterPro" id="IPR012312">
    <property type="entry name" value="Hemerythrin-like"/>
</dbReference>
<keyword evidence="4" id="KW-1185">Reference proteome</keyword>
<dbReference type="PANTHER" id="PTHR35585">
    <property type="entry name" value="HHE DOMAIN PROTEIN (AFU_ORTHOLOGUE AFUA_4G00730)"/>
    <property type="match status" value="1"/>
</dbReference>
<accession>A0A246JHS4</accession>
<feature type="compositionally biased region" description="Basic residues" evidence="1">
    <location>
        <begin position="218"/>
        <end position="235"/>
    </location>
</feature>
<dbReference type="PANTHER" id="PTHR35585:SF1">
    <property type="entry name" value="HHE DOMAIN PROTEIN (AFU_ORTHOLOGUE AFUA_4G00730)"/>
    <property type="match status" value="1"/>
</dbReference>
<dbReference type="AlphaFoldDB" id="A0A246JHS4"/>
<feature type="compositionally biased region" description="Basic and acidic residues" evidence="1">
    <location>
        <begin position="156"/>
        <end position="170"/>
    </location>
</feature>
<evidence type="ECO:0000313" key="3">
    <source>
        <dbReference type="EMBL" id="OWQ92206.1"/>
    </source>
</evidence>
<proteinExistence type="predicted"/>
<organism evidence="3 4">
    <name type="scientific">Roseateles aquatilis</name>
    <dbReference type="NCBI Taxonomy" id="431061"/>
    <lineage>
        <taxon>Bacteria</taxon>
        <taxon>Pseudomonadati</taxon>
        <taxon>Pseudomonadota</taxon>
        <taxon>Betaproteobacteria</taxon>
        <taxon>Burkholderiales</taxon>
        <taxon>Sphaerotilaceae</taxon>
        <taxon>Roseateles</taxon>
    </lineage>
</organism>
<reference evidence="3 4" key="1">
    <citation type="journal article" date="2008" name="Int. J. Syst. Evol. Microbiol.">
        <title>Description of Roseateles aquatilis sp. nov. and Roseateles terrae sp. nov., in the class Betaproteobacteria, and emended description of the genus Roseateles.</title>
        <authorList>
            <person name="Gomila M."/>
            <person name="Bowien B."/>
            <person name="Falsen E."/>
            <person name="Moore E.R."/>
            <person name="Lalucat J."/>
        </authorList>
    </citation>
    <scope>NUCLEOTIDE SEQUENCE [LARGE SCALE GENOMIC DNA]</scope>
    <source>
        <strain evidence="3 4">CCUG 48205</strain>
    </source>
</reference>
<feature type="region of interest" description="Disordered" evidence="1">
    <location>
        <begin position="156"/>
        <end position="252"/>
    </location>
</feature>
<feature type="compositionally biased region" description="Basic and acidic residues" evidence="1">
    <location>
        <begin position="236"/>
        <end position="252"/>
    </location>
</feature>